<evidence type="ECO:0000313" key="1">
    <source>
        <dbReference type="EMBL" id="CCC50870.1"/>
    </source>
</evidence>
<gene>
    <name evidence="1" type="ORF">TVY486_0906910</name>
</gene>
<organism evidence="1">
    <name type="scientific">Trypanosoma vivax (strain Y486)</name>
    <dbReference type="NCBI Taxonomy" id="1055687"/>
    <lineage>
        <taxon>Eukaryota</taxon>
        <taxon>Discoba</taxon>
        <taxon>Euglenozoa</taxon>
        <taxon>Kinetoplastea</taxon>
        <taxon>Metakinetoplastina</taxon>
        <taxon>Trypanosomatida</taxon>
        <taxon>Trypanosomatidae</taxon>
        <taxon>Trypanosoma</taxon>
        <taxon>Duttonella</taxon>
    </lineage>
</organism>
<dbReference type="EMBL" id="HE573025">
    <property type="protein sequence ID" value="CCC50870.1"/>
    <property type="molecule type" value="Genomic_DNA"/>
</dbReference>
<accession>G0U3L3</accession>
<name>G0U3L3_TRYVY</name>
<proteinExistence type="predicted"/>
<sequence>MCVCTHRHTTPCVKMEIGIHSAIQKPAFFISVCRRQVFLTRTIKLLLLVSMPFRLLAKQIPQHVGTEAFYDYIRAHAGGDSITNALLITQRLHPQSQHSVGSHGGATAMLSPPARSLGAALVDYATQSAAEAAQRADFYVDGVQVLLDVVGAVDASGKQAENRGREAYQQQRYGFARKRREIALNEVPHARRPRDDNVGKGDEMTLRLVGIPTEVYGPFLAYQCSKHGALSHEEIDSLDGRSREMRSAVQLFFDVALAIRRLTAGELLSMRRVSSEESIITVCANIGQQLLDLPDSCLHLTLDSPYEQADEKDAASLHNERSGFYRLQVRQPRSHVKFGDRNFSLVRKHQVLKAISRLMRCTNERVAGFVDPFGNVLIPKC</sequence>
<protein>
    <submittedName>
        <fullName evidence="1">Uncharacterized protein</fullName>
    </submittedName>
</protein>
<dbReference type="VEuPathDB" id="TriTrypDB:TvY486_0906910"/>
<reference evidence="1" key="1">
    <citation type="journal article" date="2012" name="Proc. Natl. Acad. Sci. U.S.A.">
        <title>Antigenic diversity is generated by distinct evolutionary mechanisms in African trypanosome species.</title>
        <authorList>
            <person name="Jackson A.P."/>
            <person name="Berry A."/>
            <person name="Aslett M."/>
            <person name="Allison H.C."/>
            <person name="Burton P."/>
            <person name="Vavrova-Anderson J."/>
            <person name="Brown R."/>
            <person name="Browne H."/>
            <person name="Corton N."/>
            <person name="Hauser H."/>
            <person name="Gamble J."/>
            <person name="Gilderthorp R."/>
            <person name="Marcello L."/>
            <person name="McQuillan J."/>
            <person name="Otto T.D."/>
            <person name="Quail M.A."/>
            <person name="Sanders M.J."/>
            <person name="van Tonder A."/>
            <person name="Ginger M.L."/>
            <person name="Field M.C."/>
            <person name="Barry J.D."/>
            <person name="Hertz-Fowler C."/>
            <person name="Berriman M."/>
        </authorList>
    </citation>
    <scope>NUCLEOTIDE SEQUENCE</scope>
    <source>
        <strain evidence="1">Y486</strain>
    </source>
</reference>
<dbReference type="AlphaFoldDB" id="G0U3L3"/>